<evidence type="ECO:0000256" key="1">
    <source>
        <dbReference type="SAM" id="MobiDB-lite"/>
    </source>
</evidence>
<reference evidence="2 3" key="1">
    <citation type="submission" date="2019-11" db="EMBL/GenBank/DDBJ databases">
        <title>Whole genome sequence of Oryza granulata.</title>
        <authorList>
            <person name="Li W."/>
        </authorList>
    </citation>
    <scope>NUCLEOTIDE SEQUENCE [LARGE SCALE GENOMIC DNA]</scope>
    <source>
        <strain evidence="3">cv. Menghai</strain>
        <tissue evidence="2">Leaf</tissue>
    </source>
</reference>
<gene>
    <name evidence="2" type="ORF">E2562_018150</name>
</gene>
<keyword evidence="3" id="KW-1185">Reference proteome</keyword>
<sequence length="124" mass="13336">MQESTPVAATAEDEVRTPAPTPAPITAVTSSPAMASPTQFVSPSLGISDMLDADHDNDAPLQFHAINNLLSLAAVPGFAAHEMESRELFLTSANELSSFKEAEQDVLWHKTMAEELKSIQENKT</sequence>
<protein>
    <submittedName>
        <fullName evidence="2">Uncharacterized protein</fullName>
    </submittedName>
</protein>
<accession>A0A6G1C6C4</accession>
<evidence type="ECO:0000313" key="3">
    <source>
        <dbReference type="Proteomes" id="UP000479710"/>
    </source>
</evidence>
<proteinExistence type="predicted"/>
<organism evidence="2 3">
    <name type="scientific">Oryza meyeriana var. granulata</name>
    <dbReference type="NCBI Taxonomy" id="110450"/>
    <lineage>
        <taxon>Eukaryota</taxon>
        <taxon>Viridiplantae</taxon>
        <taxon>Streptophyta</taxon>
        <taxon>Embryophyta</taxon>
        <taxon>Tracheophyta</taxon>
        <taxon>Spermatophyta</taxon>
        <taxon>Magnoliopsida</taxon>
        <taxon>Liliopsida</taxon>
        <taxon>Poales</taxon>
        <taxon>Poaceae</taxon>
        <taxon>BOP clade</taxon>
        <taxon>Oryzoideae</taxon>
        <taxon>Oryzeae</taxon>
        <taxon>Oryzinae</taxon>
        <taxon>Oryza</taxon>
        <taxon>Oryza meyeriana</taxon>
    </lineage>
</organism>
<feature type="compositionally biased region" description="Low complexity" evidence="1">
    <location>
        <begin position="24"/>
        <end position="33"/>
    </location>
</feature>
<feature type="region of interest" description="Disordered" evidence="1">
    <location>
        <begin position="1"/>
        <end position="36"/>
    </location>
</feature>
<dbReference type="AlphaFoldDB" id="A0A6G1C6C4"/>
<dbReference type="OrthoDB" id="1930494at2759"/>
<dbReference type="Proteomes" id="UP000479710">
    <property type="component" value="Unassembled WGS sequence"/>
</dbReference>
<dbReference type="EMBL" id="SPHZ02000010">
    <property type="protein sequence ID" value="KAF0896018.1"/>
    <property type="molecule type" value="Genomic_DNA"/>
</dbReference>
<comment type="caution">
    <text evidence="2">The sequence shown here is derived from an EMBL/GenBank/DDBJ whole genome shotgun (WGS) entry which is preliminary data.</text>
</comment>
<name>A0A6G1C6C4_9ORYZ</name>
<evidence type="ECO:0000313" key="2">
    <source>
        <dbReference type="EMBL" id="KAF0896018.1"/>
    </source>
</evidence>